<dbReference type="Gene3D" id="1.10.8.60">
    <property type="match status" value="1"/>
</dbReference>
<organism evidence="3 4">
    <name type="scientific">Papaver atlanticum</name>
    <dbReference type="NCBI Taxonomy" id="357466"/>
    <lineage>
        <taxon>Eukaryota</taxon>
        <taxon>Viridiplantae</taxon>
        <taxon>Streptophyta</taxon>
        <taxon>Embryophyta</taxon>
        <taxon>Tracheophyta</taxon>
        <taxon>Spermatophyta</taxon>
        <taxon>Magnoliopsida</taxon>
        <taxon>Ranunculales</taxon>
        <taxon>Papaveraceae</taxon>
        <taxon>Papaveroideae</taxon>
        <taxon>Papaver</taxon>
    </lineage>
</organism>
<dbReference type="GO" id="GO:0034605">
    <property type="term" value="P:cellular response to heat"/>
    <property type="evidence" value="ECO:0007669"/>
    <property type="project" value="TreeGrafter"/>
</dbReference>
<keyword evidence="4" id="KW-1185">Reference proteome</keyword>
<evidence type="ECO:0000256" key="1">
    <source>
        <dbReference type="ARBA" id="ARBA00022741"/>
    </source>
</evidence>
<reference evidence="3" key="1">
    <citation type="submission" date="2022-04" db="EMBL/GenBank/DDBJ databases">
        <title>A functionally conserved STORR gene fusion in Papaver species that diverged 16.8 million years ago.</title>
        <authorList>
            <person name="Catania T."/>
        </authorList>
    </citation>
    <scope>NUCLEOTIDE SEQUENCE</scope>
    <source>
        <strain evidence="3">S-188037</strain>
    </source>
</reference>
<dbReference type="GO" id="GO:0005737">
    <property type="term" value="C:cytoplasm"/>
    <property type="evidence" value="ECO:0007669"/>
    <property type="project" value="TreeGrafter"/>
</dbReference>
<gene>
    <name evidence="3" type="ORF">MKW98_020541</name>
</gene>
<evidence type="ECO:0000313" key="4">
    <source>
        <dbReference type="Proteomes" id="UP001202328"/>
    </source>
</evidence>
<name>A0AAD4SMS6_9MAGN</name>
<proteinExistence type="predicted"/>
<dbReference type="Proteomes" id="UP001202328">
    <property type="component" value="Unassembled WGS sequence"/>
</dbReference>
<protein>
    <submittedName>
        <fullName evidence="3">Uncharacterized protein</fullName>
    </submittedName>
</protein>
<dbReference type="PANTHER" id="PTHR11638">
    <property type="entry name" value="ATP-DEPENDENT CLP PROTEASE"/>
    <property type="match status" value="1"/>
</dbReference>
<dbReference type="AlphaFoldDB" id="A0AAD4SMS6"/>
<accession>A0AAD4SMS6</accession>
<comment type="caution">
    <text evidence="3">The sequence shown here is derived from an EMBL/GenBank/DDBJ whole genome shotgun (WGS) entry which is preliminary data.</text>
</comment>
<dbReference type="GO" id="GO:0005524">
    <property type="term" value="F:ATP binding"/>
    <property type="evidence" value="ECO:0007669"/>
    <property type="project" value="UniProtKB-KW"/>
</dbReference>
<evidence type="ECO:0000256" key="2">
    <source>
        <dbReference type="ARBA" id="ARBA00022840"/>
    </source>
</evidence>
<dbReference type="InterPro" id="IPR050130">
    <property type="entry name" value="ClpA_ClpB"/>
</dbReference>
<keyword evidence="1" id="KW-0547">Nucleotide-binding</keyword>
<keyword evidence="2" id="KW-0067">ATP-binding</keyword>
<dbReference type="PANTHER" id="PTHR11638:SF18">
    <property type="entry name" value="HEAT SHOCK PROTEIN 104"/>
    <property type="match status" value="1"/>
</dbReference>
<dbReference type="EMBL" id="JAJJMB010009213">
    <property type="protein sequence ID" value="KAI3914994.1"/>
    <property type="molecule type" value="Genomic_DNA"/>
</dbReference>
<sequence length="108" mass="12156">MRDVASRLAERGIALAVSDATLDVLLTESYGPVCDLFSSVLFCLGFGARPISRWLEKKAVTELSKMLVKEEEKKRMSWVSLKKICKPKKKVGPDIRDLIKNFELKPTS</sequence>
<dbReference type="GO" id="GO:0016887">
    <property type="term" value="F:ATP hydrolysis activity"/>
    <property type="evidence" value="ECO:0007669"/>
    <property type="project" value="TreeGrafter"/>
</dbReference>
<evidence type="ECO:0000313" key="3">
    <source>
        <dbReference type="EMBL" id="KAI3914994.1"/>
    </source>
</evidence>